<evidence type="ECO:0000313" key="2">
    <source>
        <dbReference type="EMBL" id="TKW28276.1"/>
    </source>
</evidence>
<dbReference type="AlphaFoldDB" id="A0A4V6DA52"/>
<dbReference type="Proteomes" id="UP000298652">
    <property type="component" value="Chromosome 3"/>
</dbReference>
<keyword evidence="1" id="KW-0732">Signal</keyword>
<evidence type="ECO:0000256" key="1">
    <source>
        <dbReference type="SAM" id="SignalP"/>
    </source>
</evidence>
<dbReference type="OMA" id="CQNANAR"/>
<gene>
    <name evidence="2" type="ORF">SEVIR_3G309300v2</name>
</gene>
<feature type="signal peptide" evidence="1">
    <location>
        <begin position="1"/>
        <end position="27"/>
    </location>
</feature>
<proteinExistence type="predicted"/>
<name>A0A4V6DA52_SETVI</name>
<feature type="chain" id="PRO_5020244484" evidence="1">
    <location>
        <begin position="28"/>
        <end position="171"/>
    </location>
</feature>
<reference evidence="2" key="1">
    <citation type="submission" date="2019-03" db="EMBL/GenBank/DDBJ databases">
        <title>WGS assembly of Setaria viridis.</title>
        <authorList>
            <person name="Huang P."/>
            <person name="Jenkins J."/>
            <person name="Grimwood J."/>
            <person name="Barry K."/>
            <person name="Healey A."/>
            <person name="Mamidi S."/>
            <person name="Sreedasyam A."/>
            <person name="Shu S."/>
            <person name="Feldman M."/>
            <person name="Wu J."/>
            <person name="Yu Y."/>
            <person name="Chen C."/>
            <person name="Johnson J."/>
            <person name="Rokhsar D."/>
            <person name="Baxter I."/>
            <person name="Schmutz J."/>
            <person name="Brutnell T."/>
            <person name="Kellogg E."/>
        </authorList>
    </citation>
    <scope>NUCLEOTIDE SEQUENCE [LARGE SCALE GENOMIC DNA]</scope>
</reference>
<dbReference type="Gramene" id="TKW28276">
    <property type="protein sequence ID" value="TKW28276"/>
    <property type="gene ID" value="SEVIR_3G309300v2"/>
</dbReference>
<evidence type="ECO:0000313" key="3">
    <source>
        <dbReference type="Proteomes" id="UP000298652"/>
    </source>
</evidence>
<organism evidence="2 3">
    <name type="scientific">Setaria viridis</name>
    <name type="common">Green bristlegrass</name>
    <name type="synonym">Setaria italica subsp. viridis</name>
    <dbReference type="NCBI Taxonomy" id="4556"/>
    <lineage>
        <taxon>Eukaryota</taxon>
        <taxon>Viridiplantae</taxon>
        <taxon>Streptophyta</taxon>
        <taxon>Embryophyta</taxon>
        <taxon>Tracheophyta</taxon>
        <taxon>Spermatophyta</taxon>
        <taxon>Magnoliopsida</taxon>
        <taxon>Liliopsida</taxon>
        <taxon>Poales</taxon>
        <taxon>Poaceae</taxon>
        <taxon>PACMAD clade</taxon>
        <taxon>Panicoideae</taxon>
        <taxon>Panicodae</taxon>
        <taxon>Paniceae</taxon>
        <taxon>Cenchrinae</taxon>
        <taxon>Setaria</taxon>
    </lineage>
</organism>
<dbReference type="EMBL" id="CM016554">
    <property type="protein sequence ID" value="TKW28276.1"/>
    <property type="molecule type" value="Genomic_DNA"/>
</dbReference>
<protein>
    <submittedName>
        <fullName evidence="2">Uncharacterized protein</fullName>
    </submittedName>
</protein>
<keyword evidence="3" id="KW-1185">Reference proteome</keyword>
<sequence>MASTAAALNNVALVAAVCAVLLHSSMGQQPMPTPNCPDHTGQQPVPPPPSTPIPALTPMVDCQSYCSSQCQSNCTANMGADLAECDTTYARNFNGCYGECTNRTCPGKSCVHSGCGLGNCYCQNANARSCCEECSNILSSTYIECRYIIERAEPFCMMTCMSGCKQNCTQG</sequence>
<accession>A0A4V6DA52</accession>